<feature type="transmembrane region" description="Helical" evidence="5">
    <location>
        <begin position="68"/>
        <end position="92"/>
    </location>
</feature>
<dbReference type="AlphaFoldDB" id="A0A5B0X3N9"/>
<keyword evidence="3 5" id="KW-1133">Transmembrane helix</keyword>
<organism evidence="7 8">
    <name type="scientific">Pseudohalioglobus sediminis</name>
    <dbReference type="NCBI Taxonomy" id="2606449"/>
    <lineage>
        <taxon>Bacteria</taxon>
        <taxon>Pseudomonadati</taxon>
        <taxon>Pseudomonadota</taxon>
        <taxon>Gammaproteobacteria</taxon>
        <taxon>Cellvibrionales</taxon>
        <taxon>Halieaceae</taxon>
        <taxon>Pseudohalioglobus</taxon>
    </lineage>
</organism>
<dbReference type="Pfam" id="PF01699">
    <property type="entry name" value="Na_Ca_ex"/>
    <property type="match status" value="2"/>
</dbReference>
<keyword evidence="2 5" id="KW-0812">Transmembrane</keyword>
<dbReference type="InterPro" id="IPR004481">
    <property type="entry name" value="K/Na/Ca-exchanger"/>
</dbReference>
<evidence type="ECO:0000313" key="8">
    <source>
        <dbReference type="Proteomes" id="UP000323708"/>
    </source>
</evidence>
<evidence type="ECO:0000259" key="6">
    <source>
        <dbReference type="Pfam" id="PF01699"/>
    </source>
</evidence>
<dbReference type="RefSeq" id="WP_149611062.1">
    <property type="nucleotide sequence ID" value="NZ_VTUX01000003.1"/>
</dbReference>
<dbReference type="InterPro" id="IPR004837">
    <property type="entry name" value="NaCa_Exmemb"/>
</dbReference>
<dbReference type="GO" id="GO:0006874">
    <property type="term" value="P:intracellular calcium ion homeostasis"/>
    <property type="evidence" value="ECO:0007669"/>
    <property type="project" value="TreeGrafter"/>
</dbReference>
<name>A0A5B0X3N9_9GAMM</name>
<protein>
    <submittedName>
        <fullName evidence="7">Calcium/sodium antiporter</fullName>
    </submittedName>
</protein>
<dbReference type="PANTHER" id="PTHR10846:SF8">
    <property type="entry name" value="INNER MEMBRANE PROTEIN YRBG"/>
    <property type="match status" value="1"/>
</dbReference>
<comment type="caution">
    <text evidence="7">The sequence shown here is derived from an EMBL/GenBank/DDBJ whole genome shotgun (WGS) entry which is preliminary data.</text>
</comment>
<dbReference type="GO" id="GO:0008273">
    <property type="term" value="F:calcium, potassium:sodium antiporter activity"/>
    <property type="evidence" value="ECO:0007669"/>
    <property type="project" value="TreeGrafter"/>
</dbReference>
<evidence type="ECO:0000256" key="2">
    <source>
        <dbReference type="ARBA" id="ARBA00022692"/>
    </source>
</evidence>
<gene>
    <name evidence="7" type="ORF">F0M18_08995</name>
</gene>
<keyword evidence="4 5" id="KW-0472">Membrane</keyword>
<accession>A0A5B0X3N9</accession>
<evidence type="ECO:0000256" key="5">
    <source>
        <dbReference type="SAM" id="Phobius"/>
    </source>
</evidence>
<feature type="transmembrane region" description="Helical" evidence="5">
    <location>
        <begin position="171"/>
        <end position="193"/>
    </location>
</feature>
<feature type="transmembrane region" description="Helical" evidence="5">
    <location>
        <begin position="239"/>
        <end position="259"/>
    </location>
</feature>
<feature type="transmembrane region" description="Helical" evidence="5">
    <location>
        <begin position="300"/>
        <end position="319"/>
    </location>
</feature>
<feature type="transmembrane region" description="Helical" evidence="5">
    <location>
        <begin position="126"/>
        <end position="144"/>
    </location>
</feature>
<feature type="transmembrane region" description="Helical" evidence="5">
    <location>
        <begin position="39"/>
        <end position="62"/>
    </location>
</feature>
<feature type="domain" description="Sodium/calcium exchanger membrane region" evidence="6">
    <location>
        <begin position="170"/>
        <end position="321"/>
    </location>
</feature>
<dbReference type="EMBL" id="VTUX01000003">
    <property type="protein sequence ID" value="KAA1192779.1"/>
    <property type="molecule type" value="Genomic_DNA"/>
</dbReference>
<keyword evidence="8" id="KW-1185">Reference proteome</keyword>
<proteinExistence type="predicted"/>
<dbReference type="NCBIfam" id="TIGR00367">
    <property type="entry name" value="calcium/sodium antiporter"/>
    <property type="match status" value="1"/>
</dbReference>
<dbReference type="Gene3D" id="1.20.1420.30">
    <property type="entry name" value="NCX, central ion-binding region"/>
    <property type="match status" value="1"/>
</dbReference>
<dbReference type="GO" id="GO:0005886">
    <property type="term" value="C:plasma membrane"/>
    <property type="evidence" value="ECO:0007669"/>
    <property type="project" value="TreeGrafter"/>
</dbReference>
<reference evidence="7 8" key="1">
    <citation type="submission" date="2019-09" db="EMBL/GenBank/DDBJ databases">
        <authorList>
            <person name="Chen X.-Y."/>
        </authorList>
    </citation>
    <scope>NUCLEOTIDE SEQUENCE [LARGE SCALE GENOMIC DNA]</scope>
    <source>
        <strain evidence="7 8">NY5</strain>
    </source>
</reference>
<evidence type="ECO:0000256" key="3">
    <source>
        <dbReference type="ARBA" id="ARBA00022989"/>
    </source>
</evidence>
<evidence type="ECO:0000256" key="1">
    <source>
        <dbReference type="ARBA" id="ARBA00004141"/>
    </source>
</evidence>
<dbReference type="PANTHER" id="PTHR10846">
    <property type="entry name" value="SODIUM/POTASSIUM/CALCIUM EXCHANGER"/>
    <property type="match status" value="1"/>
</dbReference>
<evidence type="ECO:0000313" key="7">
    <source>
        <dbReference type="EMBL" id="KAA1192779.1"/>
    </source>
</evidence>
<feature type="domain" description="Sodium/calcium exchanger membrane region" evidence="6">
    <location>
        <begin position="6"/>
        <end position="143"/>
    </location>
</feature>
<dbReference type="GO" id="GO:0005262">
    <property type="term" value="F:calcium channel activity"/>
    <property type="evidence" value="ECO:0007669"/>
    <property type="project" value="TreeGrafter"/>
</dbReference>
<comment type="subcellular location">
    <subcellularLocation>
        <location evidence="1">Membrane</location>
        <topology evidence="1">Multi-pass membrane protein</topology>
    </subcellularLocation>
</comment>
<feature type="transmembrane region" description="Helical" evidence="5">
    <location>
        <begin position="271"/>
        <end position="288"/>
    </location>
</feature>
<sequence length="324" mass="34189">MLLASVTILVGLVVLIWSADLFVAGAASIAENMGMSPILIGLTIVSLGTSAPEIIVSFTAALSGAGDLAIGNAIGSNIANIGLVLGITVLVAPMMVHESCMKKEMPILLLVTFGTGALLIDDVLSTIDAWLMVGTLVLIIVHMVRSQQQDEVLAVEAAEENLPHLAPTRAWLYFFAGLGLLIASSHALVWGSVFVAETLGVSELVIGLTIVAIGTSLPELAATIASAMRGHTEIALGNIIGSNMFNLLAVMSIPGIVGSENLERAVITRDYPTMTFLTVFLAAAIIISRRRTRSRAGHAYLGRTVGVLLVALYALYYYWLYLSI</sequence>
<feature type="transmembrane region" description="Helical" evidence="5">
    <location>
        <begin position="6"/>
        <end position="27"/>
    </location>
</feature>
<evidence type="ECO:0000256" key="4">
    <source>
        <dbReference type="ARBA" id="ARBA00023136"/>
    </source>
</evidence>
<dbReference type="InterPro" id="IPR044880">
    <property type="entry name" value="NCX_ion-bd_dom_sf"/>
</dbReference>
<feature type="transmembrane region" description="Helical" evidence="5">
    <location>
        <begin position="205"/>
        <end position="227"/>
    </location>
</feature>
<dbReference type="Proteomes" id="UP000323708">
    <property type="component" value="Unassembled WGS sequence"/>
</dbReference>